<evidence type="ECO:0000313" key="3">
    <source>
        <dbReference type="Proteomes" id="UP000005038"/>
    </source>
</evidence>
<sequence length="93" mass="8569">MSCRELSNVGGAGAGAGVAGEGGVTATAGIPGWVSIGELVPDESGAGDVYAAGATSADCGVELVDGDGVDADVSGLLVGADGVTVVGCDGVDD</sequence>
<dbReference type="AlphaFoldDB" id="H5TS52"/>
<proteinExistence type="predicted"/>
<organism evidence="2 3">
    <name type="scientific">Gordonia otitidis (strain DSM 44809 / CCUG 52243 / JCM 12355 / NBRC 100426 / IFM 10032)</name>
    <dbReference type="NCBI Taxonomy" id="1108044"/>
    <lineage>
        <taxon>Bacteria</taxon>
        <taxon>Bacillati</taxon>
        <taxon>Actinomycetota</taxon>
        <taxon>Actinomycetes</taxon>
        <taxon>Mycobacteriales</taxon>
        <taxon>Gordoniaceae</taxon>
        <taxon>Gordonia</taxon>
    </lineage>
</organism>
<evidence type="ECO:0000313" key="2">
    <source>
        <dbReference type="EMBL" id="GAB36310.1"/>
    </source>
</evidence>
<accession>H5TS52</accession>
<dbReference type="EMBL" id="BAFB01000206">
    <property type="protein sequence ID" value="GAB36310.1"/>
    <property type="molecule type" value="Genomic_DNA"/>
</dbReference>
<feature type="region of interest" description="Disordered" evidence="1">
    <location>
        <begin position="1"/>
        <end position="21"/>
    </location>
</feature>
<reference evidence="2" key="1">
    <citation type="submission" date="2012-02" db="EMBL/GenBank/DDBJ databases">
        <title>Whole genome shotgun sequence of Gordonia otitidis NBRC 100426.</title>
        <authorList>
            <person name="Yoshida I."/>
            <person name="Hosoyama A."/>
            <person name="Tsuchikane K."/>
            <person name="Katsumata H."/>
            <person name="Yamazaki S."/>
            <person name="Fujita N."/>
        </authorList>
    </citation>
    <scope>NUCLEOTIDE SEQUENCE [LARGE SCALE GENOMIC DNA]</scope>
    <source>
        <strain evidence="2">NBRC 100426</strain>
    </source>
</reference>
<evidence type="ECO:0000256" key="1">
    <source>
        <dbReference type="SAM" id="MobiDB-lite"/>
    </source>
</evidence>
<name>H5TS52_GORO1</name>
<gene>
    <name evidence="2" type="ORF">GOOTI_206_00430</name>
</gene>
<protein>
    <submittedName>
        <fullName evidence="2">Uncharacterized protein</fullName>
    </submittedName>
</protein>
<keyword evidence="3" id="KW-1185">Reference proteome</keyword>
<dbReference type="Proteomes" id="UP000005038">
    <property type="component" value="Unassembled WGS sequence"/>
</dbReference>
<comment type="caution">
    <text evidence="2">The sequence shown here is derived from an EMBL/GenBank/DDBJ whole genome shotgun (WGS) entry which is preliminary data.</text>
</comment>
<feature type="compositionally biased region" description="Gly residues" evidence="1">
    <location>
        <begin position="10"/>
        <end position="21"/>
    </location>
</feature>
<dbReference type="STRING" id="1108044.GOOTI_206_00430"/>